<dbReference type="OMA" id="WSEWLED"/>
<dbReference type="GO" id="GO:0007267">
    <property type="term" value="P:cell-cell signaling"/>
    <property type="evidence" value="ECO:0007669"/>
    <property type="project" value="TreeGrafter"/>
</dbReference>
<dbReference type="AlphaFoldDB" id="H3AYL0"/>
<dbReference type="FunCoup" id="H3AYL0">
    <property type="interactions" value="176"/>
</dbReference>
<dbReference type="Proteomes" id="UP000008672">
    <property type="component" value="Unassembled WGS sequence"/>
</dbReference>
<proteinExistence type="predicted"/>
<reference evidence="1" key="2">
    <citation type="submission" date="2025-08" db="UniProtKB">
        <authorList>
            <consortium name="Ensembl"/>
        </authorList>
    </citation>
    <scope>IDENTIFICATION</scope>
</reference>
<dbReference type="EMBL" id="AFYH01125746">
    <property type="status" value="NOT_ANNOTATED_CDS"/>
    <property type="molecule type" value="Genomic_DNA"/>
</dbReference>
<keyword evidence="2" id="KW-1185">Reference proteome</keyword>
<dbReference type="InterPro" id="IPR024868">
    <property type="entry name" value="FJX1/FJ"/>
</dbReference>
<protein>
    <submittedName>
        <fullName evidence="1">Four-jointed box kinase 1</fullName>
    </submittedName>
</protein>
<dbReference type="Bgee" id="ENSLACG00000012965">
    <property type="expression patterns" value="Expressed in pectoral fin"/>
</dbReference>
<reference evidence="1" key="3">
    <citation type="submission" date="2025-09" db="UniProtKB">
        <authorList>
            <consortium name="Ensembl"/>
        </authorList>
    </citation>
    <scope>IDENTIFICATION</scope>
</reference>
<sequence length="316" mass="36300">VEEGIFWRSELEGLVPPGYSDKQVDSWMEKARTSQVVALEKGCGRISNRLATFTDGTKACIRYGINSDQILGETLSFYLSRLLGIRNVPPLALSELNSNNDQWFGVRKEVDSSQWTDKAVVSFTQWISNLTDVVTPAPLRAEDRKLHPLRAELENRSLDELVEFIQWTDLILFDYLTANFDRLVSNLFSQQWDSRSMERATSNLQKASNGSLVFLDNEAGLVHGYRVLEMWDKYHATLLNTVCVFRRRTAQKIIELHRLQNTAEELLRLYQTSEPLSSGLGFLSEEHSQLLQSRVDLLYKHILHCKATYKQKRQGI</sequence>
<dbReference type="HOGENOM" id="CLU_033850_0_0_1"/>
<dbReference type="GO" id="GO:0005615">
    <property type="term" value="C:extracellular space"/>
    <property type="evidence" value="ECO:0007669"/>
    <property type="project" value="TreeGrafter"/>
</dbReference>
<dbReference type="GeneTree" id="ENSGT00390000016768"/>
<organism evidence="1 2">
    <name type="scientific">Latimeria chalumnae</name>
    <name type="common">Coelacanth</name>
    <dbReference type="NCBI Taxonomy" id="7897"/>
    <lineage>
        <taxon>Eukaryota</taxon>
        <taxon>Metazoa</taxon>
        <taxon>Chordata</taxon>
        <taxon>Craniata</taxon>
        <taxon>Vertebrata</taxon>
        <taxon>Euteleostomi</taxon>
        <taxon>Coelacanthiformes</taxon>
        <taxon>Coelacanthidae</taxon>
        <taxon>Latimeria</taxon>
    </lineage>
</organism>
<reference evidence="2" key="1">
    <citation type="submission" date="2011-08" db="EMBL/GenBank/DDBJ databases">
        <title>The draft genome of Latimeria chalumnae.</title>
        <authorList>
            <person name="Di Palma F."/>
            <person name="Alfoldi J."/>
            <person name="Johnson J."/>
            <person name="Berlin A."/>
            <person name="Gnerre S."/>
            <person name="Jaffe D."/>
            <person name="MacCallum I."/>
            <person name="Young S."/>
            <person name="Walker B.J."/>
            <person name="Lander E."/>
            <person name="Lindblad-Toh K."/>
        </authorList>
    </citation>
    <scope>NUCLEOTIDE SEQUENCE [LARGE SCALE GENOMIC DNA]</scope>
    <source>
        <strain evidence="2">Wild caught</strain>
    </source>
</reference>
<dbReference type="eggNOG" id="ENOG502QUJ4">
    <property type="taxonomic scope" value="Eukaryota"/>
</dbReference>
<accession>H3AYL0</accession>
<dbReference type="Ensembl" id="ENSLACT00000014834.1">
    <property type="protein sequence ID" value="ENSLACP00000014731.1"/>
    <property type="gene ID" value="ENSLACG00000012965.1"/>
</dbReference>
<dbReference type="InParanoid" id="H3AYL0"/>
<dbReference type="STRING" id="7897.ENSLACP00000014731"/>
<dbReference type="PANTHER" id="PTHR13147">
    <property type="entry name" value="FOUR-JOINTED BOX PROTEIN 1"/>
    <property type="match status" value="1"/>
</dbReference>
<name>H3AYL0_LATCH</name>
<evidence type="ECO:0000313" key="2">
    <source>
        <dbReference type="Proteomes" id="UP000008672"/>
    </source>
</evidence>
<evidence type="ECO:0000313" key="1">
    <source>
        <dbReference type="Ensembl" id="ENSLACP00000014731.1"/>
    </source>
</evidence>
<dbReference type="PANTHER" id="PTHR13147:SF5">
    <property type="entry name" value="FOUR-JOINTED BOX PROTEIN 1"/>
    <property type="match status" value="1"/>
</dbReference>
<gene>
    <name evidence="1" type="primary">FJX1</name>
</gene>
<dbReference type="PRINTS" id="PR02072">
    <property type="entry name" value="4JOINTEDBOX1"/>
</dbReference>